<evidence type="ECO:0000259" key="5">
    <source>
        <dbReference type="PROSITE" id="PS50977"/>
    </source>
</evidence>
<dbReference type="InterPro" id="IPR009057">
    <property type="entry name" value="Homeodomain-like_sf"/>
</dbReference>
<keyword evidence="1" id="KW-0805">Transcription regulation</keyword>
<keyword evidence="3" id="KW-0804">Transcription</keyword>
<sequence length="205" mass="22721">MTEPHGTRLPRAQRREQILSAATRAFARTGFAGTSLDDVAREAGISRMIVYRHFDSKAELYLSALERVGERLREATYSPEYTMDSLRGLLRAAGEDPDGFRLLFRHAVREPEFRERTEQARTRMSEVALTAVAGEISDPLWARWAAGFLPVAVIEAVLAWLDTGQPDPGGMADRIATVTAGVIAAARPVPRGTMWFDCSDEGDQR</sequence>
<proteinExistence type="predicted"/>
<accession>A0ABR6BU75</accession>
<reference evidence="6 7" key="1">
    <citation type="submission" date="2020-08" db="EMBL/GenBank/DDBJ databases">
        <title>Genomic Encyclopedia of Archaeal and Bacterial Type Strains, Phase II (KMG-II): from individual species to whole genera.</title>
        <authorList>
            <person name="Goeker M."/>
        </authorList>
    </citation>
    <scope>NUCLEOTIDE SEQUENCE [LARGE SCALE GENOMIC DNA]</scope>
    <source>
        <strain evidence="6 7">DSM 43850</strain>
    </source>
</reference>
<evidence type="ECO:0000313" key="6">
    <source>
        <dbReference type="EMBL" id="MBA8930475.1"/>
    </source>
</evidence>
<keyword evidence="2 4" id="KW-0238">DNA-binding</keyword>
<gene>
    <name evidence="6" type="ORF">BC739_007708</name>
</gene>
<dbReference type="PROSITE" id="PS50977">
    <property type="entry name" value="HTH_TETR_2"/>
    <property type="match status" value="1"/>
</dbReference>
<dbReference type="Gene3D" id="1.10.357.10">
    <property type="entry name" value="Tetracycline Repressor, domain 2"/>
    <property type="match status" value="1"/>
</dbReference>
<evidence type="ECO:0000256" key="4">
    <source>
        <dbReference type="PROSITE-ProRule" id="PRU00335"/>
    </source>
</evidence>
<dbReference type="InterPro" id="IPR001647">
    <property type="entry name" value="HTH_TetR"/>
</dbReference>
<dbReference type="SUPFAM" id="SSF46689">
    <property type="entry name" value="Homeodomain-like"/>
    <property type="match status" value="1"/>
</dbReference>
<evidence type="ECO:0000256" key="3">
    <source>
        <dbReference type="ARBA" id="ARBA00023163"/>
    </source>
</evidence>
<evidence type="ECO:0000313" key="7">
    <source>
        <dbReference type="Proteomes" id="UP000517916"/>
    </source>
</evidence>
<dbReference type="RefSeq" id="WP_182839863.1">
    <property type="nucleotide sequence ID" value="NZ_BAAABQ010000025.1"/>
</dbReference>
<dbReference type="Proteomes" id="UP000517916">
    <property type="component" value="Unassembled WGS sequence"/>
</dbReference>
<comment type="caution">
    <text evidence="6">The sequence shown here is derived from an EMBL/GenBank/DDBJ whole genome shotgun (WGS) entry which is preliminary data.</text>
</comment>
<dbReference type="InterPro" id="IPR050109">
    <property type="entry name" value="HTH-type_TetR-like_transc_reg"/>
</dbReference>
<dbReference type="EMBL" id="JACJID010000006">
    <property type="protein sequence ID" value="MBA8930475.1"/>
    <property type="molecule type" value="Genomic_DNA"/>
</dbReference>
<dbReference type="PRINTS" id="PR00455">
    <property type="entry name" value="HTHTETR"/>
</dbReference>
<keyword evidence="7" id="KW-1185">Reference proteome</keyword>
<dbReference type="PANTHER" id="PTHR30055">
    <property type="entry name" value="HTH-TYPE TRANSCRIPTIONAL REGULATOR RUTR"/>
    <property type="match status" value="1"/>
</dbReference>
<name>A0ABR6BU75_9PSEU</name>
<protein>
    <submittedName>
        <fullName evidence="6">AcrR family transcriptional regulator</fullName>
    </submittedName>
</protein>
<organism evidence="6 7">
    <name type="scientific">Kutzneria viridogrisea</name>
    <dbReference type="NCBI Taxonomy" id="47990"/>
    <lineage>
        <taxon>Bacteria</taxon>
        <taxon>Bacillati</taxon>
        <taxon>Actinomycetota</taxon>
        <taxon>Actinomycetes</taxon>
        <taxon>Pseudonocardiales</taxon>
        <taxon>Pseudonocardiaceae</taxon>
        <taxon>Kutzneria</taxon>
    </lineage>
</organism>
<feature type="domain" description="HTH tetR-type" evidence="5">
    <location>
        <begin position="12"/>
        <end position="72"/>
    </location>
</feature>
<dbReference type="PANTHER" id="PTHR30055:SF234">
    <property type="entry name" value="HTH-TYPE TRANSCRIPTIONAL REGULATOR BETI"/>
    <property type="match status" value="1"/>
</dbReference>
<evidence type="ECO:0000256" key="2">
    <source>
        <dbReference type="ARBA" id="ARBA00023125"/>
    </source>
</evidence>
<evidence type="ECO:0000256" key="1">
    <source>
        <dbReference type="ARBA" id="ARBA00023015"/>
    </source>
</evidence>
<feature type="DNA-binding region" description="H-T-H motif" evidence="4">
    <location>
        <begin position="35"/>
        <end position="54"/>
    </location>
</feature>
<dbReference type="Pfam" id="PF00440">
    <property type="entry name" value="TetR_N"/>
    <property type="match status" value="1"/>
</dbReference>